<dbReference type="AlphaFoldDB" id="A0A653CKV5"/>
<protein>
    <submittedName>
        <fullName evidence="1">Uncharacterized protein</fullName>
    </submittedName>
</protein>
<proteinExistence type="predicted"/>
<evidence type="ECO:0000313" key="2">
    <source>
        <dbReference type="Proteomes" id="UP000410492"/>
    </source>
</evidence>
<reference evidence="1 2" key="1">
    <citation type="submission" date="2019-01" db="EMBL/GenBank/DDBJ databases">
        <authorList>
            <person name="Sayadi A."/>
        </authorList>
    </citation>
    <scope>NUCLEOTIDE SEQUENCE [LARGE SCALE GENOMIC DNA]</scope>
</reference>
<dbReference type="EMBL" id="CAACVG010007990">
    <property type="protein sequence ID" value="VEN47914.1"/>
    <property type="molecule type" value="Genomic_DNA"/>
</dbReference>
<dbReference type="Proteomes" id="UP000410492">
    <property type="component" value="Unassembled WGS sequence"/>
</dbReference>
<sequence length="337" mass="39325">MDFLTSEQLHQYQDIIDQINSAFAEKDRLKKQQELINNKIIVQNLTSSRAVQKVAHVNLKIFSKASDVMKLYEDEIQSNSVFKSENCKYYVVEIYIMNALLQKLCVEQWFLNVCVHHKNMYISKTVKLRNSSPIIEVIPVYEEVIESILQVTLVPTDNRQSTVSLDQQRIDISYHFEMYKKGRHKSNTAQKFLQINKLYNDNNELRELLNQPQEFSLCCQAKSSNFKADFLKNCYHNIGIEQFSNFEDEPSDFSIQFVCKYSKAEAIISSHEVKIKCSIADLDLLKQYFYSLLKKYKTLGLTEEAKLQEIEKIKSTVANSNAAEVFTSLQRLRSRLF</sequence>
<accession>A0A653CKV5</accession>
<evidence type="ECO:0000313" key="1">
    <source>
        <dbReference type="EMBL" id="VEN47914.1"/>
    </source>
</evidence>
<dbReference type="OrthoDB" id="6679211at2759"/>
<name>A0A653CKV5_CALMS</name>
<gene>
    <name evidence="1" type="ORF">CALMAC_LOCUS9559</name>
</gene>
<organism evidence="1 2">
    <name type="scientific">Callosobruchus maculatus</name>
    <name type="common">Southern cowpea weevil</name>
    <name type="synonym">Pulse bruchid</name>
    <dbReference type="NCBI Taxonomy" id="64391"/>
    <lineage>
        <taxon>Eukaryota</taxon>
        <taxon>Metazoa</taxon>
        <taxon>Ecdysozoa</taxon>
        <taxon>Arthropoda</taxon>
        <taxon>Hexapoda</taxon>
        <taxon>Insecta</taxon>
        <taxon>Pterygota</taxon>
        <taxon>Neoptera</taxon>
        <taxon>Endopterygota</taxon>
        <taxon>Coleoptera</taxon>
        <taxon>Polyphaga</taxon>
        <taxon>Cucujiformia</taxon>
        <taxon>Chrysomeloidea</taxon>
        <taxon>Chrysomelidae</taxon>
        <taxon>Bruchinae</taxon>
        <taxon>Bruchini</taxon>
        <taxon>Callosobruchus</taxon>
    </lineage>
</organism>
<keyword evidence="2" id="KW-1185">Reference proteome</keyword>